<evidence type="ECO:0000313" key="5">
    <source>
        <dbReference type="Proteomes" id="UP000051804"/>
    </source>
</evidence>
<evidence type="ECO:0000256" key="3">
    <source>
        <dbReference type="PIRSR" id="PIRSR613078-2"/>
    </source>
</evidence>
<dbReference type="PANTHER" id="PTHR46517">
    <property type="entry name" value="FRUCTOSE-2,6-BISPHOSPHATASE TIGAR"/>
    <property type="match status" value="1"/>
</dbReference>
<dbReference type="Proteomes" id="UP000051804">
    <property type="component" value="Unassembled WGS sequence"/>
</dbReference>
<dbReference type="GO" id="GO:0043456">
    <property type="term" value="P:regulation of pentose-phosphate shunt"/>
    <property type="evidence" value="ECO:0007669"/>
    <property type="project" value="TreeGrafter"/>
</dbReference>
<comment type="caution">
    <text evidence="4">The sequence shown here is derived from an EMBL/GenBank/DDBJ whole genome shotgun (WGS) entry which is preliminary data.</text>
</comment>
<sequence length="227" mass="24163">MMVEILLVRHGETVFNVQSRIQGMANSELTPAGVDMAQALGRGMRLAGVRVAAAYSSDLTRAFDTANYALAAAGNALTVHKRPGLREENYGKYEGEPTTALTQGVFHLPTLAAVMARYSLIDLANLTNAANRDQTPNEAETALQVAARFDTTMREIAETAAAADQARVLVVAHGASILLWLAAIGFDIGNLTAVGNASVTTLTYDQATFHVQDFNSLAWVHAGMTAK</sequence>
<dbReference type="InterPro" id="IPR051695">
    <property type="entry name" value="Phosphoglycerate_Mutase"/>
</dbReference>
<dbReference type="AlphaFoldDB" id="A0A0R1JN47"/>
<keyword evidence="5" id="KW-1185">Reference proteome</keyword>
<dbReference type="GO" id="GO:0045820">
    <property type="term" value="P:negative regulation of glycolytic process"/>
    <property type="evidence" value="ECO:0007669"/>
    <property type="project" value="TreeGrafter"/>
</dbReference>
<dbReference type="OrthoDB" id="9782128at2"/>
<dbReference type="SMART" id="SM00855">
    <property type="entry name" value="PGAM"/>
    <property type="match status" value="1"/>
</dbReference>
<feature type="active site" description="Proton donor/acceptor" evidence="2">
    <location>
        <position position="87"/>
    </location>
</feature>
<dbReference type="InterPro" id="IPR001345">
    <property type="entry name" value="PG/BPGM_mutase_AS"/>
</dbReference>
<proteinExistence type="predicted"/>
<dbReference type="Pfam" id="PF00300">
    <property type="entry name" value="His_Phos_1"/>
    <property type="match status" value="1"/>
</dbReference>
<evidence type="ECO:0000313" key="4">
    <source>
        <dbReference type="EMBL" id="KRK70547.1"/>
    </source>
</evidence>
<feature type="binding site" evidence="3">
    <location>
        <position position="61"/>
    </location>
    <ligand>
        <name>substrate</name>
    </ligand>
</feature>
<keyword evidence="1" id="KW-0378">Hydrolase</keyword>
<feature type="active site" description="Tele-phosphohistidine intermediate" evidence="2">
    <location>
        <position position="10"/>
    </location>
</feature>
<name>A0A0R1JN47_9LACO</name>
<gene>
    <name evidence="4" type="ORF">FD02_GL000618</name>
</gene>
<reference evidence="4 5" key="1">
    <citation type="journal article" date="2015" name="Genome Announc.">
        <title>Expanding the biotechnology potential of lactobacilli through comparative genomics of 213 strains and associated genera.</title>
        <authorList>
            <person name="Sun Z."/>
            <person name="Harris H.M."/>
            <person name="McCann A."/>
            <person name="Guo C."/>
            <person name="Argimon S."/>
            <person name="Zhang W."/>
            <person name="Yang X."/>
            <person name="Jeffery I.B."/>
            <person name="Cooney J.C."/>
            <person name="Kagawa T.F."/>
            <person name="Liu W."/>
            <person name="Song Y."/>
            <person name="Salvetti E."/>
            <person name="Wrobel A."/>
            <person name="Rasinkangas P."/>
            <person name="Parkhill J."/>
            <person name="Rea M.C."/>
            <person name="O'Sullivan O."/>
            <person name="Ritari J."/>
            <person name="Douillard F.P."/>
            <person name="Paul Ross R."/>
            <person name="Yang R."/>
            <person name="Briner A.E."/>
            <person name="Felis G.E."/>
            <person name="de Vos W.M."/>
            <person name="Barrangou R."/>
            <person name="Klaenhammer T.R."/>
            <person name="Caufield P.W."/>
            <person name="Cui Y."/>
            <person name="Zhang H."/>
            <person name="O'Toole P.W."/>
        </authorList>
    </citation>
    <scope>NUCLEOTIDE SEQUENCE [LARGE SCALE GENOMIC DNA]</scope>
    <source>
        <strain evidence="4 5">JCM 17158</strain>
    </source>
</reference>
<organism evidence="4 5">
    <name type="scientific">Lacticaseibacillus nasuensis JCM 17158</name>
    <dbReference type="NCBI Taxonomy" id="1291734"/>
    <lineage>
        <taxon>Bacteria</taxon>
        <taxon>Bacillati</taxon>
        <taxon>Bacillota</taxon>
        <taxon>Bacilli</taxon>
        <taxon>Lactobacillales</taxon>
        <taxon>Lactobacillaceae</taxon>
        <taxon>Lacticaseibacillus</taxon>
    </lineage>
</organism>
<protein>
    <submittedName>
        <fullName evidence="4">Phosphoglycerate mutase family protein</fullName>
    </submittedName>
</protein>
<feature type="binding site" evidence="3">
    <location>
        <begin position="9"/>
        <end position="16"/>
    </location>
    <ligand>
        <name>substrate</name>
    </ligand>
</feature>
<dbReference type="InterPro" id="IPR029033">
    <property type="entry name" value="His_PPase_superfam"/>
</dbReference>
<dbReference type="CDD" id="cd07067">
    <property type="entry name" value="HP_PGM_like"/>
    <property type="match status" value="1"/>
</dbReference>
<evidence type="ECO:0000256" key="2">
    <source>
        <dbReference type="PIRSR" id="PIRSR613078-1"/>
    </source>
</evidence>
<feature type="binding site" evidence="3">
    <location>
        <begin position="87"/>
        <end position="90"/>
    </location>
    <ligand>
        <name>substrate</name>
    </ligand>
</feature>
<dbReference type="PANTHER" id="PTHR46517:SF1">
    <property type="entry name" value="FRUCTOSE-2,6-BISPHOSPHATASE TIGAR"/>
    <property type="match status" value="1"/>
</dbReference>
<dbReference type="PATRIC" id="fig|1291734.4.peg.635"/>
<dbReference type="PROSITE" id="PS00175">
    <property type="entry name" value="PG_MUTASE"/>
    <property type="match status" value="1"/>
</dbReference>
<evidence type="ECO:0000256" key="1">
    <source>
        <dbReference type="ARBA" id="ARBA00022801"/>
    </source>
</evidence>
<dbReference type="InterPro" id="IPR013078">
    <property type="entry name" value="His_Pase_superF_clade-1"/>
</dbReference>
<dbReference type="Gene3D" id="3.40.50.1240">
    <property type="entry name" value="Phosphoglycerate mutase-like"/>
    <property type="match status" value="1"/>
</dbReference>
<dbReference type="EMBL" id="AZDJ01000032">
    <property type="protein sequence ID" value="KRK70547.1"/>
    <property type="molecule type" value="Genomic_DNA"/>
</dbReference>
<accession>A0A0R1JN47</accession>
<dbReference type="SUPFAM" id="SSF53254">
    <property type="entry name" value="Phosphoglycerate mutase-like"/>
    <property type="match status" value="1"/>
</dbReference>
<dbReference type="GO" id="GO:0004331">
    <property type="term" value="F:fructose-2,6-bisphosphate 2-phosphatase activity"/>
    <property type="evidence" value="ECO:0007669"/>
    <property type="project" value="TreeGrafter"/>
</dbReference>
<dbReference type="STRING" id="1291734.FD02_GL000618"/>
<dbReference type="GO" id="GO:0005829">
    <property type="term" value="C:cytosol"/>
    <property type="evidence" value="ECO:0007669"/>
    <property type="project" value="TreeGrafter"/>
</dbReference>